<feature type="region of interest" description="Disordered" evidence="1">
    <location>
        <begin position="303"/>
        <end position="327"/>
    </location>
</feature>
<reference evidence="2 3" key="1">
    <citation type="submission" date="2024-02" db="EMBL/GenBank/DDBJ databases">
        <title>A draft genome for the cacao thread blight pathogen Marasmius crinis-equi.</title>
        <authorList>
            <person name="Cohen S.P."/>
            <person name="Baruah I.K."/>
            <person name="Amoako-Attah I."/>
            <person name="Bukari Y."/>
            <person name="Meinhardt L.W."/>
            <person name="Bailey B.A."/>
        </authorList>
    </citation>
    <scope>NUCLEOTIDE SEQUENCE [LARGE SCALE GENOMIC DNA]</scope>
    <source>
        <strain evidence="2 3">GH-76</strain>
    </source>
</reference>
<name>A0ABR3FF88_9AGAR</name>
<dbReference type="EMBL" id="JBAHYK010000439">
    <property type="protein sequence ID" value="KAL0574013.1"/>
    <property type="molecule type" value="Genomic_DNA"/>
</dbReference>
<sequence>MSSTPPSTIDSPTLPRQVAVPWQKGFQLGHGVNAVTGQPSCNSPLAEFEMAQTGRKLSKSDFTLTVFSPGGNRSARAEYYTAISRAGSVIDFSEDIISRLSKLPRRQTLVLYHVSGEYEMQDLPSGVSLQKNLQEYWSEGDFRGAYGDYYISGSQSGFYLTALFLSQVPKRKLSKFNDLIAKSRRTSPFSTSSLEPTEKFTMTPVHWRAWGLPAGFAMEASTMFETFRLLAQVSKDAPGVPITARLSHYSTLMPPSLLSASAKMVPARVASGAYQFVPLAEGVYQLAPVFPITSPVQEAIGHMVSSDSASPRDPHDSPGPSALPPIAQPKFASVYDIFRDLERYRDHFTTLLGPNALHNHPTVIRRISAALEDLRSLSYDHRDMRVWNALRDHFEELYKVSSTLDTRYHFIQEMKYLDTNVIIDDGPGPAFRWSCGWLGPNSSDVAESGYSMATWSSELSPATRWRKLFNMLKQSFHPSMNFTSASLTVTGGSDGSRAPETRRSGSVCRIDESVLIIGWSLSCECTQEVKRRPTIRVLGGRRHSIFSGDLRIRLDSSIAAKWTCSVTYISRASYDFSELELGLPDHDDVNPLFCLPKS</sequence>
<comment type="caution">
    <text evidence="2">The sequence shown here is derived from an EMBL/GenBank/DDBJ whole genome shotgun (WGS) entry which is preliminary data.</text>
</comment>
<dbReference type="Proteomes" id="UP001465976">
    <property type="component" value="Unassembled WGS sequence"/>
</dbReference>
<protein>
    <submittedName>
        <fullName evidence="2">Uncharacterized protein</fullName>
    </submittedName>
</protein>
<keyword evidence="3" id="KW-1185">Reference proteome</keyword>
<evidence type="ECO:0000313" key="2">
    <source>
        <dbReference type="EMBL" id="KAL0574013.1"/>
    </source>
</evidence>
<gene>
    <name evidence="2" type="ORF">V5O48_007935</name>
</gene>
<proteinExistence type="predicted"/>
<accession>A0ABR3FF88</accession>
<evidence type="ECO:0000313" key="3">
    <source>
        <dbReference type="Proteomes" id="UP001465976"/>
    </source>
</evidence>
<evidence type="ECO:0000256" key="1">
    <source>
        <dbReference type="SAM" id="MobiDB-lite"/>
    </source>
</evidence>
<organism evidence="2 3">
    <name type="scientific">Marasmius crinis-equi</name>
    <dbReference type="NCBI Taxonomy" id="585013"/>
    <lineage>
        <taxon>Eukaryota</taxon>
        <taxon>Fungi</taxon>
        <taxon>Dikarya</taxon>
        <taxon>Basidiomycota</taxon>
        <taxon>Agaricomycotina</taxon>
        <taxon>Agaricomycetes</taxon>
        <taxon>Agaricomycetidae</taxon>
        <taxon>Agaricales</taxon>
        <taxon>Marasmiineae</taxon>
        <taxon>Marasmiaceae</taxon>
        <taxon>Marasmius</taxon>
    </lineage>
</organism>